<reference evidence="1 2" key="1">
    <citation type="submission" date="2013-09" db="EMBL/GenBank/DDBJ databases">
        <title>Whole genome shotgun sequence of Vibrio azureus NBRC 104587.</title>
        <authorList>
            <person name="Isaki S."/>
            <person name="Hosoyama A."/>
            <person name="Numata M."/>
            <person name="Hashimoto M."/>
            <person name="Hosoyama Y."/>
            <person name="Tsuchikane K."/>
            <person name="Noguchi M."/>
            <person name="Hirakata S."/>
            <person name="Ichikawa N."/>
            <person name="Ohji S."/>
            <person name="Yamazoe A."/>
            <person name="Fujita N."/>
        </authorList>
    </citation>
    <scope>NUCLEOTIDE SEQUENCE [LARGE SCALE GENOMIC DNA]</scope>
    <source>
        <strain evidence="1 2">NBRC 104587</strain>
    </source>
</reference>
<dbReference type="AlphaFoldDB" id="U3CA46"/>
<dbReference type="EMBL" id="BATL01000023">
    <property type="protein sequence ID" value="GAD75258.1"/>
    <property type="molecule type" value="Genomic_DNA"/>
</dbReference>
<evidence type="ECO:0000313" key="2">
    <source>
        <dbReference type="Proteomes" id="UP000016567"/>
    </source>
</evidence>
<sequence length="191" mass="21109">MCKELFDNGNGDLVEAAIFVRDNVLDTDCDRDDTECPNCGNQASEYVFDECLGGAINQVSSLDCMHCGHHECSQEVCPTCEENLEASIQASADALERDMEDGGKLSFIAECIDEQMSEGRPVSGCTITLFKLIMTNNPGARAFCYLDDPDNDGMYRSCSVKEAINIFKMHLLNLKFNRNLELKIAQAKKAP</sequence>
<gene>
    <name evidence="1" type="ORF">VAZ01S_023_00250</name>
</gene>
<accession>U3CA46</accession>
<dbReference type="STRING" id="1219077.VAZ01S_023_00250"/>
<comment type="caution">
    <text evidence="1">The sequence shown here is derived from an EMBL/GenBank/DDBJ whole genome shotgun (WGS) entry which is preliminary data.</text>
</comment>
<dbReference type="RefSeq" id="WP_021709017.1">
    <property type="nucleotide sequence ID" value="NZ_BATL01000023.1"/>
</dbReference>
<name>U3CA46_9VIBR</name>
<evidence type="ECO:0000313" key="1">
    <source>
        <dbReference type="EMBL" id="GAD75258.1"/>
    </source>
</evidence>
<keyword evidence="2" id="KW-1185">Reference proteome</keyword>
<dbReference type="Proteomes" id="UP000016567">
    <property type="component" value="Unassembled WGS sequence"/>
</dbReference>
<proteinExistence type="predicted"/>
<organism evidence="1 2">
    <name type="scientific">Vibrio azureus NBRC 104587</name>
    <dbReference type="NCBI Taxonomy" id="1219077"/>
    <lineage>
        <taxon>Bacteria</taxon>
        <taxon>Pseudomonadati</taxon>
        <taxon>Pseudomonadota</taxon>
        <taxon>Gammaproteobacteria</taxon>
        <taxon>Vibrionales</taxon>
        <taxon>Vibrionaceae</taxon>
        <taxon>Vibrio</taxon>
    </lineage>
</organism>
<protein>
    <submittedName>
        <fullName evidence="1">Uncharacterized protein</fullName>
    </submittedName>
</protein>